<accession>A0A377XLB3</accession>
<feature type="compositionally biased region" description="Low complexity" evidence="1">
    <location>
        <begin position="8"/>
        <end position="27"/>
    </location>
</feature>
<reference evidence="2 3" key="1">
    <citation type="submission" date="2018-06" db="EMBL/GenBank/DDBJ databases">
        <authorList>
            <consortium name="Pathogen Informatics"/>
            <person name="Doyle S."/>
        </authorList>
    </citation>
    <scope>NUCLEOTIDE SEQUENCE [LARGE SCALE GENOMIC DNA]</scope>
    <source>
        <strain evidence="2 3">NCTC5047</strain>
    </source>
</reference>
<sequence>METGKNGGISAASPASSPGRAALPGASNRIPDRNPDKALANSAANVRMTARNVAAVLPMGDKLSLNSPPVALRLPWLATGYRTVARIRRYAPLSGEAGKLSAG</sequence>
<gene>
    <name evidence="2" type="ORF">NCTC5047_05392</name>
</gene>
<dbReference type="EMBL" id="UGLH01000006">
    <property type="protein sequence ID" value="STT84353.1"/>
    <property type="molecule type" value="Genomic_DNA"/>
</dbReference>
<feature type="region of interest" description="Disordered" evidence="1">
    <location>
        <begin position="1"/>
        <end position="37"/>
    </location>
</feature>
<dbReference type="AlphaFoldDB" id="A0A377XLB3"/>
<dbReference type="Proteomes" id="UP000254340">
    <property type="component" value="Unassembled WGS sequence"/>
</dbReference>
<proteinExistence type="predicted"/>
<name>A0A377XLB3_KLEPN</name>
<organism evidence="2 3">
    <name type="scientific">Klebsiella pneumoniae</name>
    <dbReference type="NCBI Taxonomy" id="573"/>
    <lineage>
        <taxon>Bacteria</taxon>
        <taxon>Pseudomonadati</taxon>
        <taxon>Pseudomonadota</taxon>
        <taxon>Gammaproteobacteria</taxon>
        <taxon>Enterobacterales</taxon>
        <taxon>Enterobacteriaceae</taxon>
        <taxon>Klebsiella/Raoultella group</taxon>
        <taxon>Klebsiella</taxon>
        <taxon>Klebsiella pneumoniae complex</taxon>
    </lineage>
</organism>
<evidence type="ECO:0000256" key="1">
    <source>
        <dbReference type="SAM" id="MobiDB-lite"/>
    </source>
</evidence>
<protein>
    <submittedName>
        <fullName evidence="2">Uncharacterized protein</fullName>
    </submittedName>
</protein>
<evidence type="ECO:0000313" key="3">
    <source>
        <dbReference type="Proteomes" id="UP000254340"/>
    </source>
</evidence>
<evidence type="ECO:0000313" key="2">
    <source>
        <dbReference type="EMBL" id="STT84353.1"/>
    </source>
</evidence>